<feature type="region of interest" description="Disordered" evidence="1">
    <location>
        <begin position="62"/>
        <end position="102"/>
    </location>
</feature>
<dbReference type="Proteomes" id="UP000663760">
    <property type="component" value="Chromosome 6"/>
</dbReference>
<keyword evidence="3" id="KW-1185">Reference proteome</keyword>
<dbReference type="EMBL" id="LR746269">
    <property type="protein sequence ID" value="CAA7397743.1"/>
    <property type="molecule type" value="Genomic_DNA"/>
</dbReference>
<dbReference type="OrthoDB" id="1858881at2759"/>
<protein>
    <submittedName>
        <fullName evidence="2">Uncharacterized protein</fullName>
    </submittedName>
</protein>
<evidence type="ECO:0000256" key="1">
    <source>
        <dbReference type="SAM" id="MobiDB-lite"/>
    </source>
</evidence>
<dbReference type="PANTHER" id="PTHR33872:SF2">
    <property type="entry name" value="DNA POLYMERASE EPSILON CATALYTIC SUBUNIT A"/>
    <property type="match status" value="1"/>
</dbReference>
<dbReference type="AlphaFoldDB" id="A0A7I8KJ03"/>
<dbReference type="PANTHER" id="PTHR33872">
    <property type="entry name" value="DNA POLYMERASE EPSILON CATALYTIC SUBUNIT A"/>
    <property type="match status" value="1"/>
</dbReference>
<name>A0A7I8KJ03_SPIIN</name>
<sequence>MGSLMAGWDSPNLDPQAVKYERNRSLTKGEIEAFWRARKGTPEEEEHAAVASTYHVSQARTTILEEQKNTGKAAGGTLRRSSSLPLTDRRGSSASKKPAETIFGELKNTNGWWTRSNWSFLNDPPIVEKETLHRHPSKRNIQAKEPPNPEVSSSSTAGDGV</sequence>
<organism evidence="2 3">
    <name type="scientific">Spirodela intermedia</name>
    <name type="common">Intermediate duckweed</name>
    <dbReference type="NCBI Taxonomy" id="51605"/>
    <lineage>
        <taxon>Eukaryota</taxon>
        <taxon>Viridiplantae</taxon>
        <taxon>Streptophyta</taxon>
        <taxon>Embryophyta</taxon>
        <taxon>Tracheophyta</taxon>
        <taxon>Spermatophyta</taxon>
        <taxon>Magnoliopsida</taxon>
        <taxon>Liliopsida</taxon>
        <taxon>Araceae</taxon>
        <taxon>Lemnoideae</taxon>
        <taxon>Spirodela</taxon>
    </lineage>
</organism>
<evidence type="ECO:0000313" key="2">
    <source>
        <dbReference type="EMBL" id="CAA7397743.1"/>
    </source>
</evidence>
<accession>A0A7I8KJ03</accession>
<proteinExistence type="predicted"/>
<feature type="compositionally biased region" description="Polar residues" evidence="1">
    <location>
        <begin position="150"/>
        <end position="161"/>
    </location>
</feature>
<feature type="region of interest" description="Disordered" evidence="1">
    <location>
        <begin position="129"/>
        <end position="161"/>
    </location>
</feature>
<gene>
    <name evidence="2" type="ORF">SI8410_06008408</name>
</gene>
<reference evidence="2" key="1">
    <citation type="submission" date="2020-02" db="EMBL/GenBank/DDBJ databases">
        <authorList>
            <person name="Scholz U."/>
            <person name="Mascher M."/>
            <person name="Fiebig A."/>
        </authorList>
    </citation>
    <scope>NUCLEOTIDE SEQUENCE</scope>
</reference>
<evidence type="ECO:0000313" key="3">
    <source>
        <dbReference type="Proteomes" id="UP000663760"/>
    </source>
</evidence>
<feature type="region of interest" description="Disordered" evidence="1">
    <location>
        <begin position="1"/>
        <end position="22"/>
    </location>
</feature>